<accession>A0A0A1XGZ3</accession>
<proteinExistence type="predicted"/>
<protein>
    <submittedName>
        <fullName evidence="1">Chorismate synthase</fullName>
    </submittedName>
</protein>
<reference evidence="1" key="2">
    <citation type="journal article" date="2015" name="Gigascience">
        <title>Reconstructing a comprehensive transcriptome assembly of a white-pupal translocated strain of the pest fruit fly Bactrocera cucurbitae.</title>
        <authorList>
            <person name="Sim S.B."/>
            <person name="Calla B."/>
            <person name="Hall B."/>
            <person name="DeRego T."/>
            <person name="Geib S.M."/>
        </authorList>
    </citation>
    <scope>NUCLEOTIDE SEQUENCE</scope>
</reference>
<gene>
    <name evidence="1" type="primary">aroC</name>
    <name evidence="1" type="ORF">g.10286</name>
</gene>
<reference evidence="1" key="1">
    <citation type="submission" date="2014-11" db="EMBL/GenBank/DDBJ databases">
        <authorList>
            <person name="Geib S."/>
        </authorList>
    </citation>
    <scope>NUCLEOTIDE SEQUENCE</scope>
</reference>
<organism evidence="1">
    <name type="scientific">Zeugodacus cucurbitae</name>
    <name type="common">Melon fruit fly</name>
    <name type="synonym">Bactrocera cucurbitae</name>
    <dbReference type="NCBI Taxonomy" id="28588"/>
    <lineage>
        <taxon>Eukaryota</taxon>
        <taxon>Metazoa</taxon>
        <taxon>Ecdysozoa</taxon>
        <taxon>Arthropoda</taxon>
        <taxon>Hexapoda</taxon>
        <taxon>Insecta</taxon>
        <taxon>Pterygota</taxon>
        <taxon>Neoptera</taxon>
        <taxon>Endopterygota</taxon>
        <taxon>Diptera</taxon>
        <taxon>Brachycera</taxon>
        <taxon>Muscomorpha</taxon>
        <taxon>Tephritoidea</taxon>
        <taxon>Tephritidae</taxon>
        <taxon>Zeugodacus</taxon>
        <taxon>Zeugodacus</taxon>
    </lineage>
</organism>
<dbReference type="AlphaFoldDB" id="A0A0A1XGZ3"/>
<evidence type="ECO:0000313" key="1">
    <source>
        <dbReference type="EMBL" id="JAD10216.1"/>
    </source>
</evidence>
<name>A0A0A1XGZ3_ZEUCU</name>
<sequence>MPSLATTSISSFKLARFSRPLRFNDPIVREQPECYSIRASLIDYIRQDLQELSRRLFYQRIYIFAKNKLDVEPPSLHSRPTPTVLPTHGGSYRSGRRSVISVTSARRDTLDFKILLQMELQHILMHDAENSISGDKPTGLFLYMGDYSLLMFECVEDIVGSFCNQLSVIADKYFYANKVFLTEDRTGETYFQNFHYRRAIPININEKFPPNTVTDVELMSQQHLTIKDKLHELCTTLAEEIQRGQESAVHSTLSSNKGTFTLWRNSLDFGEDLTPTTFNKLLPEVQRIELVLNCNRFYCNVQRRALMYNCIPGELDEKLHTWPIPYNYTPIGVFWHSPYDVNLTFSDYGKKEEQVQEKGSGSEGSEEKGA</sequence>
<dbReference type="EMBL" id="GBXI01004076">
    <property type="protein sequence ID" value="JAD10216.1"/>
    <property type="molecule type" value="Transcribed_RNA"/>
</dbReference>